<evidence type="ECO:0000256" key="5">
    <source>
        <dbReference type="ARBA" id="ARBA00022833"/>
    </source>
</evidence>
<dbReference type="Pfam" id="PF17862">
    <property type="entry name" value="AAA_lid_3"/>
    <property type="match status" value="1"/>
</dbReference>
<feature type="domain" description="PHD-type" evidence="8">
    <location>
        <begin position="388"/>
        <end position="497"/>
    </location>
</feature>
<comment type="caution">
    <text evidence="9">The sequence shown here is derived from an EMBL/GenBank/DDBJ whole genome shotgun (WGS) entry which is preliminary data.</text>
</comment>
<comment type="similarity">
    <text evidence="1">Belongs to the AAA ATPase family.</text>
</comment>
<dbReference type="GO" id="GO:0006334">
    <property type="term" value="P:nucleosome assembly"/>
    <property type="evidence" value="ECO:0007669"/>
    <property type="project" value="TreeGrafter"/>
</dbReference>
<dbReference type="PROSITE" id="PS51805">
    <property type="entry name" value="EPHD"/>
    <property type="match status" value="1"/>
</dbReference>
<evidence type="ECO:0000313" key="10">
    <source>
        <dbReference type="Proteomes" id="UP001370490"/>
    </source>
</evidence>
<accession>A0AAN8ZR83</accession>
<evidence type="ECO:0000256" key="2">
    <source>
        <dbReference type="ARBA" id="ARBA00022723"/>
    </source>
</evidence>
<dbReference type="GO" id="GO:0016887">
    <property type="term" value="F:ATP hydrolysis activity"/>
    <property type="evidence" value="ECO:0007669"/>
    <property type="project" value="InterPro"/>
</dbReference>
<feature type="compositionally biased region" description="Basic and acidic residues" evidence="7">
    <location>
        <begin position="238"/>
        <end position="249"/>
    </location>
</feature>
<feature type="compositionally biased region" description="Acidic residues" evidence="7">
    <location>
        <begin position="223"/>
        <end position="234"/>
    </location>
</feature>
<evidence type="ECO:0000259" key="8">
    <source>
        <dbReference type="PROSITE" id="PS51805"/>
    </source>
</evidence>
<dbReference type="EMBL" id="JBAMMX010000001">
    <property type="protein sequence ID" value="KAK6946682.1"/>
    <property type="molecule type" value="Genomic_DNA"/>
</dbReference>
<dbReference type="GO" id="GO:0006337">
    <property type="term" value="P:nucleosome disassembly"/>
    <property type="evidence" value="ECO:0007669"/>
    <property type="project" value="TreeGrafter"/>
</dbReference>
<keyword evidence="4" id="KW-0863">Zinc-finger</keyword>
<evidence type="ECO:0000256" key="3">
    <source>
        <dbReference type="ARBA" id="ARBA00022741"/>
    </source>
</evidence>
<dbReference type="Pfam" id="PF13771">
    <property type="entry name" value="zf-HC5HC2H"/>
    <property type="match status" value="1"/>
</dbReference>
<dbReference type="InterPro" id="IPR034732">
    <property type="entry name" value="EPHD"/>
</dbReference>
<evidence type="ECO:0000256" key="6">
    <source>
        <dbReference type="ARBA" id="ARBA00022840"/>
    </source>
</evidence>
<keyword evidence="3" id="KW-0547">Nucleotide-binding</keyword>
<keyword evidence="6" id="KW-0067">ATP-binding</keyword>
<feature type="compositionally biased region" description="Basic and acidic residues" evidence="7">
    <location>
        <begin position="267"/>
        <end position="283"/>
    </location>
</feature>
<feature type="compositionally biased region" description="Basic residues" evidence="7">
    <location>
        <begin position="22"/>
        <end position="38"/>
    </location>
</feature>
<dbReference type="Gene3D" id="3.40.50.300">
    <property type="entry name" value="P-loop containing nucleotide triphosphate hydrolases"/>
    <property type="match status" value="1"/>
</dbReference>
<evidence type="ECO:0000313" key="9">
    <source>
        <dbReference type="EMBL" id="KAK6946682.1"/>
    </source>
</evidence>
<organism evidence="9 10">
    <name type="scientific">Dillenia turbinata</name>
    <dbReference type="NCBI Taxonomy" id="194707"/>
    <lineage>
        <taxon>Eukaryota</taxon>
        <taxon>Viridiplantae</taxon>
        <taxon>Streptophyta</taxon>
        <taxon>Embryophyta</taxon>
        <taxon>Tracheophyta</taxon>
        <taxon>Spermatophyta</taxon>
        <taxon>Magnoliopsida</taxon>
        <taxon>eudicotyledons</taxon>
        <taxon>Gunneridae</taxon>
        <taxon>Pentapetalae</taxon>
        <taxon>Dilleniales</taxon>
        <taxon>Dilleniaceae</taxon>
        <taxon>Dillenia</taxon>
    </lineage>
</organism>
<dbReference type="Proteomes" id="UP001370490">
    <property type="component" value="Unassembled WGS sequence"/>
</dbReference>
<feature type="compositionally biased region" description="Basic and acidic residues" evidence="7">
    <location>
        <begin position="297"/>
        <end position="307"/>
    </location>
</feature>
<keyword evidence="10" id="KW-1185">Reference proteome</keyword>
<dbReference type="InterPro" id="IPR003959">
    <property type="entry name" value="ATPase_AAA_core"/>
</dbReference>
<dbReference type="GO" id="GO:0042393">
    <property type="term" value="F:histone binding"/>
    <property type="evidence" value="ECO:0007669"/>
    <property type="project" value="TreeGrafter"/>
</dbReference>
<dbReference type="AlphaFoldDB" id="A0AAN8ZR83"/>
<feature type="compositionally biased region" description="Basic and acidic residues" evidence="7">
    <location>
        <begin position="185"/>
        <end position="206"/>
    </location>
</feature>
<dbReference type="InterPro" id="IPR041569">
    <property type="entry name" value="AAA_lid_3"/>
</dbReference>
<sequence>MRLSESSSLSSSSSSSENRNTVKGKSKLGSRTRKKHKRLDTICEKAYNRNRQIEEAKNNGLATGEEESELRRSSRVRKRPVILDASLPPVKKRRKLNGKWNFGLKKEISSVEKVKVKNEAKGFSSPSEDLVETDGWRSRSRSRVRNVDVKGFCRMERESLVKSKRLGKTKDENLSDDGDPAVECDSVKENDDNGINEVDKEEKEEVVVVVEEEKENKSSFDSSNDEENGVEVDNDTIVLEKNEETEMETHVQLNKSYDNDDMEIVEESNKLEEPPENLDKGENEWDGDAAVEINEIPGKEKEDKEEGKDGEDDSVLRSEKGENVVNADKLNSASGDALAKPHIKEGRRCGLCGGVTDGKHPKKLLNMVDESDNETYSSSTASEEPNYDIWDGFGDEPGCLGQLLGPVNDRFGIARVWVHQHCAVWSPEVYFAGLGCWKNVRAALYRGRALKCTCCGRRGATIGCHVDRCPKTYHLMKAKKMKMEMRKLFNDASRKDIEAEEKWLENCGEDEEFLRRESKRLHRDILRVAPVYIGGSYSENGKQFEGWESVAGLQDVIRCMKEVVILPLLEDLSCSGIGGFVHSWGSARKGADCLGKYVGDAERQLRLLFQVVEKSQPSIIFLDEIDGLAPRRTRQQDQTHSSVVSTLLALLDGLKSRGSVVVIGATNRPDAIDPALRHPGRFDRDIYFLLPSVKDRAAILSLHTRRWPKPVARSMLEWIERKTAGFAGADLQALCTQAAILALKRSCPLQEILSAAGDKALEGKLHPILQFQWMKGIGWKPFPVPLLHAPVEKQELLQMMWFLLPFKPI</sequence>
<dbReference type="GO" id="GO:0005524">
    <property type="term" value="F:ATP binding"/>
    <property type="evidence" value="ECO:0007669"/>
    <property type="project" value="UniProtKB-KW"/>
</dbReference>
<dbReference type="PANTHER" id="PTHR23069">
    <property type="entry name" value="AAA DOMAIN-CONTAINING"/>
    <property type="match status" value="1"/>
</dbReference>
<feature type="compositionally biased region" description="Basic and acidic residues" evidence="7">
    <location>
        <begin position="39"/>
        <end position="57"/>
    </location>
</feature>
<feature type="compositionally biased region" description="Low complexity" evidence="7">
    <location>
        <begin position="1"/>
        <end position="17"/>
    </location>
</feature>
<protein>
    <submittedName>
        <fullName evidence="9">AAA ATPase, AAA+ lid domain</fullName>
    </submittedName>
</protein>
<evidence type="ECO:0000256" key="7">
    <source>
        <dbReference type="SAM" id="MobiDB-lite"/>
    </source>
</evidence>
<dbReference type="SUPFAM" id="SSF52540">
    <property type="entry name" value="P-loop containing nucleoside triphosphate hydrolases"/>
    <property type="match status" value="1"/>
</dbReference>
<dbReference type="FunFam" id="3.40.50.300:FF:000061">
    <property type="entry name" value="ATPase family, AAA domain-containing 2"/>
    <property type="match status" value="1"/>
</dbReference>
<dbReference type="Gene3D" id="1.10.8.60">
    <property type="match status" value="1"/>
</dbReference>
<proteinExistence type="inferred from homology"/>
<reference evidence="9 10" key="1">
    <citation type="submission" date="2023-12" db="EMBL/GenBank/DDBJ databases">
        <title>A high-quality genome assembly for Dillenia turbinata (Dilleniales).</title>
        <authorList>
            <person name="Chanderbali A."/>
        </authorList>
    </citation>
    <scope>NUCLEOTIDE SEQUENCE [LARGE SCALE GENOMIC DNA]</scope>
    <source>
        <strain evidence="9">LSX21</strain>
        <tissue evidence="9">Leaf</tissue>
    </source>
</reference>
<name>A0AAN8ZR83_9MAGN</name>
<dbReference type="Gene3D" id="3.30.40.10">
    <property type="entry name" value="Zinc/RING finger domain, C3HC4 (zinc finger)"/>
    <property type="match status" value="1"/>
</dbReference>
<evidence type="ECO:0000256" key="4">
    <source>
        <dbReference type="ARBA" id="ARBA00022771"/>
    </source>
</evidence>
<dbReference type="InterPro" id="IPR045199">
    <property type="entry name" value="ATAD2-like"/>
</dbReference>
<keyword evidence="5" id="KW-0862">Zinc</keyword>
<dbReference type="GO" id="GO:0003682">
    <property type="term" value="F:chromatin binding"/>
    <property type="evidence" value="ECO:0007669"/>
    <property type="project" value="TreeGrafter"/>
</dbReference>
<gene>
    <name evidence="9" type="ORF">RJ641_000155</name>
</gene>
<dbReference type="GO" id="GO:0005634">
    <property type="term" value="C:nucleus"/>
    <property type="evidence" value="ECO:0007669"/>
    <property type="project" value="TreeGrafter"/>
</dbReference>
<dbReference type="GO" id="GO:0008270">
    <property type="term" value="F:zinc ion binding"/>
    <property type="evidence" value="ECO:0007669"/>
    <property type="project" value="UniProtKB-KW"/>
</dbReference>
<dbReference type="InterPro" id="IPR013083">
    <property type="entry name" value="Znf_RING/FYVE/PHD"/>
</dbReference>
<evidence type="ECO:0000256" key="1">
    <source>
        <dbReference type="ARBA" id="ARBA00006914"/>
    </source>
</evidence>
<dbReference type="InterPro" id="IPR027417">
    <property type="entry name" value="P-loop_NTPase"/>
</dbReference>
<dbReference type="Pfam" id="PF00004">
    <property type="entry name" value="AAA"/>
    <property type="match status" value="1"/>
</dbReference>
<dbReference type="PANTHER" id="PTHR23069:SF7">
    <property type="entry name" value="P-LOOP CONTAINING NUCLEOSIDE TRIPHOSPHATE HYDROLASES SUPERFAMILY PROTEIN"/>
    <property type="match status" value="1"/>
</dbReference>
<feature type="region of interest" description="Disordered" evidence="7">
    <location>
        <begin position="164"/>
        <end position="326"/>
    </location>
</feature>
<keyword evidence="2" id="KW-0479">Metal-binding</keyword>
<dbReference type="GO" id="GO:0045815">
    <property type="term" value="P:transcription initiation-coupled chromatin remodeling"/>
    <property type="evidence" value="ECO:0007669"/>
    <property type="project" value="TreeGrafter"/>
</dbReference>
<dbReference type="FunFam" id="1.10.8.60:FF:000084">
    <property type="entry name" value="p-loop containing nucleoside triphosphate hydrolase superfamily protein"/>
    <property type="match status" value="1"/>
</dbReference>
<feature type="region of interest" description="Disordered" evidence="7">
    <location>
        <begin position="1"/>
        <end position="83"/>
    </location>
</feature>